<dbReference type="FunFam" id="1.10.287.130:FF:000001">
    <property type="entry name" value="Two-component sensor histidine kinase"/>
    <property type="match status" value="1"/>
</dbReference>
<dbReference type="PRINTS" id="PR00344">
    <property type="entry name" value="BCTRLSENSOR"/>
</dbReference>
<dbReference type="PROSITE" id="PS50109">
    <property type="entry name" value="HIS_KIN"/>
    <property type="match status" value="1"/>
</dbReference>
<dbReference type="PANTHER" id="PTHR45436:SF5">
    <property type="entry name" value="SENSOR HISTIDINE KINASE TRCS"/>
    <property type="match status" value="1"/>
</dbReference>
<evidence type="ECO:0000256" key="1">
    <source>
        <dbReference type="ARBA" id="ARBA00000085"/>
    </source>
</evidence>
<dbReference type="SMART" id="SM00387">
    <property type="entry name" value="HATPase_c"/>
    <property type="match status" value="1"/>
</dbReference>
<dbReference type="AlphaFoldDB" id="A0A1N7EW10"/>
<dbReference type="CDD" id="cd00075">
    <property type="entry name" value="HATPase"/>
    <property type="match status" value="1"/>
</dbReference>
<keyword evidence="15" id="KW-1185">Reference proteome</keyword>
<feature type="transmembrane region" description="Helical" evidence="11">
    <location>
        <begin position="6"/>
        <end position="30"/>
    </location>
</feature>
<dbReference type="EMBL" id="FTNI01000019">
    <property type="protein sequence ID" value="SIR92244.1"/>
    <property type="molecule type" value="Genomic_DNA"/>
</dbReference>
<evidence type="ECO:0000256" key="2">
    <source>
        <dbReference type="ARBA" id="ARBA00004236"/>
    </source>
</evidence>
<dbReference type="Pfam" id="PF02518">
    <property type="entry name" value="HATPase_c"/>
    <property type="match status" value="1"/>
</dbReference>
<gene>
    <name evidence="14" type="ORF">SAMN05421833_119172</name>
</gene>
<evidence type="ECO:0000259" key="12">
    <source>
        <dbReference type="PROSITE" id="PS50109"/>
    </source>
</evidence>
<dbReference type="InterPro" id="IPR004358">
    <property type="entry name" value="Sig_transdc_His_kin-like_C"/>
</dbReference>
<evidence type="ECO:0000259" key="13">
    <source>
        <dbReference type="PROSITE" id="PS50885"/>
    </source>
</evidence>
<dbReference type="RefSeq" id="WP_051762162.1">
    <property type="nucleotide sequence ID" value="NZ_FTNI01000019.1"/>
</dbReference>
<evidence type="ECO:0000256" key="7">
    <source>
        <dbReference type="ARBA" id="ARBA00022777"/>
    </source>
</evidence>
<dbReference type="GO" id="GO:0000155">
    <property type="term" value="F:phosphorelay sensor kinase activity"/>
    <property type="evidence" value="ECO:0007669"/>
    <property type="project" value="InterPro"/>
</dbReference>
<dbReference type="PANTHER" id="PTHR45436">
    <property type="entry name" value="SENSOR HISTIDINE KINASE YKOH"/>
    <property type="match status" value="1"/>
</dbReference>
<comment type="subcellular location">
    <subcellularLocation>
        <location evidence="2">Cell membrane</location>
    </subcellularLocation>
</comment>
<evidence type="ECO:0000313" key="14">
    <source>
        <dbReference type="EMBL" id="SIR92244.1"/>
    </source>
</evidence>
<dbReference type="PROSITE" id="PS50885">
    <property type="entry name" value="HAMP"/>
    <property type="match status" value="1"/>
</dbReference>
<dbReference type="Pfam" id="PF00512">
    <property type="entry name" value="HisKA"/>
    <property type="match status" value="1"/>
</dbReference>
<dbReference type="InterPro" id="IPR005467">
    <property type="entry name" value="His_kinase_dom"/>
</dbReference>
<dbReference type="SUPFAM" id="SSF55874">
    <property type="entry name" value="ATPase domain of HSP90 chaperone/DNA topoisomerase II/histidine kinase"/>
    <property type="match status" value="1"/>
</dbReference>
<dbReference type="InterPro" id="IPR050428">
    <property type="entry name" value="TCS_sensor_his_kinase"/>
</dbReference>
<dbReference type="STRING" id="58117.SAMN05421833_119172"/>
<evidence type="ECO:0000313" key="15">
    <source>
        <dbReference type="Proteomes" id="UP000186096"/>
    </source>
</evidence>
<dbReference type="SUPFAM" id="SSF47384">
    <property type="entry name" value="Homodimeric domain of signal transducing histidine kinase"/>
    <property type="match status" value="1"/>
</dbReference>
<organism evidence="14 15">
    <name type="scientific">Microbispora rosea</name>
    <dbReference type="NCBI Taxonomy" id="58117"/>
    <lineage>
        <taxon>Bacteria</taxon>
        <taxon>Bacillati</taxon>
        <taxon>Actinomycetota</taxon>
        <taxon>Actinomycetes</taxon>
        <taxon>Streptosporangiales</taxon>
        <taxon>Streptosporangiaceae</taxon>
        <taxon>Microbispora</taxon>
    </lineage>
</organism>
<dbReference type="Gene3D" id="6.10.340.10">
    <property type="match status" value="1"/>
</dbReference>
<dbReference type="Gene3D" id="3.30.565.10">
    <property type="entry name" value="Histidine kinase-like ATPase, C-terminal domain"/>
    <property type="match status" value="1"/>
</dbReference>
<keyword evidence="6 11" id="KW-0812">Transmembrane</keyword>
<keyword evidence="9" id="KW-0902">Two-component regulatory system</keyword>
<reference evidence="15" key="1">
    <citation type="submission" date="2017-01" db="EMBL/GenBank/DDBJ databases">
        <authorList>
            <person name="Varghese N."/>
            <person name="Submissions S."/>
        </authorList>
    </citation>
    <scope>NUCLEOTIDE SEQUENCE [LARGE SCALE GENOMIC DNA]</scope>
    <source>
        <strain evidence="15">ATCC 12950</strain>
    </source>
</reference>
<evidence type="ECO:0000256" key="4">
    <source>
        <dbReference type="ARBA" id="ARBA00022553"/>
    </source>
</evidence>
<dbReference type="InterPro" id="IPR036890">
    <property type="entry name" value="HATPase_C_sf"/>
</dbReference>
<feature type="domain" description="Histidine kinase" evidence="12">
    <location>
        <begin position="246"/>
        <end position="456"/>
    </location>
</feature>
<accession>A0A1N7EW10</accession>
<dbReference type="OrthoDB" id="9786919at2"/>
<dbReference type="InterPro" id="IPR003660">
    <property type="entry name" value="HAMP_dom"/>
</dbReference>
<dbReference type="GO" id="GO:0005886">
    <property type="term" value="C:plasma membrane"/>
    <property type="evidence" value="ECO:0007669"/>
    <property type="project" value="UniProtKB-SubCell"/>
</dbReference>
<protein>
    <recommendedName>
        <fullName evidence="3">histidine kinase</fullName>
        <ecNumber evidence="3">2.7.13.3</ecNumber>
    </recommendedName>
</protein>
<evidence type="ECO:0000256" key="3">
    <source>
        <dbReference type="ARBA" id="ARBA00012438"/>
    </source>
</evidence>
<evidence type="ECO:0000256" key="5">
    <source>
        <dbReference type="ARBA" id="ARBA00022679"/>
    </source>
</evidence>
<keyword evidence="4" id="KW-0597">Phosphoprotein</keyword>
<evidence type="ECO:0000256" key="8">
    <source>
        <dbReference type="ARBA" id="ARBA00022989"/>
    </source>
</evidence>
<evidence type="ECO:0000256" key="9">
    <source>
        <dbReference type="ARBA" id="ARBA00023012"/>
    </source>
</evidence>
<dbReference type="InterPro" id="IPR036097">
    <property type="entry name" value="HisK_dim/P_sf"/>
</dbReference>
<dbReference type="InterPro" id="IPR003661">
    <property type="entry name" value="HisK_dim/P_dom"/>
</dbReference>
<dbReference type="CDD" id="cd06225">
    <property type="entry name" value="HAMP"/>
    <property type="match status" value="1"/>
</dbReference>
<dbReference type="InterPro" id="IPR003594">
    <property type="entry name" value="HATPase_dom"/>
</dbReference>
<dbReference type="Proteomes" id="UP000186096">
    <property type="component" value="Unassembled WGS sequence"/>
</dbReference>
<keyword evidence="7 14" id="KW-0418">Kinase</keyword>
<feature type="domain" description="HAMP" evidence="13">
    <location>
        <begin position="179"/>
        <end position="231"/>
    </location>
</feature>
<dbReference type="Gene3D" id="1.10.287.130">
    <property type="match status" value="1"/>
</dbReference>
<dbReference type="Pfam" id="PF00672">
    <property type="entry name" value="HAMP"/>
    <property type="match status" value="1"/>
</dbReference>
<dbReference type="EC" id="2.7.13.3" evidence="3"/>
<dbReference type="SMART" id="SM00388">
    <property type="entry name" value="HisKA"/>
    <property type="match status" value="1"/>
</dbReference>
<keyword evidence="5" id="KW-0808">Transferase</keyword>
<dbReference type="CDD" id="cd00082">
    <property type="entry name" value="HisKA"/>
    <property type="match status" value="1"/>
</dbReference>
<evidence type="ECO:0000256" key="6">
    <source>
        <dbReference type="ARBA" id="ARBA00022692"/>
    </source>
</evidence>
<dbReference type="SMART" id="SM00304">
    <property type="entry name" value="HAMP"/>
    <property type="match status" value="1"/>
</dbReference>
<keyword evidence="10 11" id="KW-0472">Membrane</keyword>
<evidence type="ECO:0000256" key="11">
    <source>
        <dbReference type="SAM" id="Phobius"/>
    </source>
</evidence>
<name>A0A1N7EW10_9ACTN</name>
<dbReference type="GeneID" id="97500671"/>
<comment type="catalytic activity">
    <reaction evidence="1">
        <text>ATP + protein L-histidine = ADP + protein N-phospho-L-histidine.</text>
        <dbReference type="EC" id="2.7.13.3"/>
    </reaction>
</comment>
<keyword evidence="8 11" id="KW-1133">Transmembrane helix</keyword>
<evidence type="ECO:0000256" key="10">
    <source>
        <dbReference type="ARBA" id="ARBA00023136"/>
    </source>
</evidence>
<sequence length="461" mass="48408">MSLRTRLLAGLLGVSAVLLVVFSLVSVLVLRGHLRTRLEGQVVAATVTAARRVVVGDPLEQALTGSTYALAAYDLTEDRAHLVSGDAADAAAVPGLAETLGKERLLAYAAQGRTFDLDPSRDHDMIAAVAMSPSGLRLVVVAVPLDAVDDPVRHLLISELATGGVLILLLAAGGRLLIAGGLAPLGKMAGTAHLVAERVDLSARMPEGPSEVGRLGAAINLMLHRIADAFRDREASEERVRRFAADASHELRTPLSTISGYAELYRAGAIPPEDLPKIMGRIEAEANRMGRLVGEMLELARLDRGAALALDETDLTEMAREVAADSAALDPAYPVTVEAPPSLVATVDEARVRQVLVNLLGNVRAHTPEGTRATLRLLRAPESVTIEVRDTGPGMSPEQAERAFDRFQRGEVHLSGGAGLGLSIVKAIVEAHGGRCRIVSSPGEGTAVHIALPAMQKATGG</sequence>
<proteinExistence type="predicted"/>